<sequence length="264" mass="30407">MEAHIRSNGRINGAHHPVHPQFVRRVGGGYVNTQLCPNKSKAKTLCRSGSVCLQNDRFCRRELMLMKTEHKKLHKEKELLMQRVAELEQQREEWKFKFASLEAQHSQLQSRISGLEMQRGCNSDNKEKATPFVRENQATKQREISNHSNSVNTQTEAMEEYPMCQKQGEVLQQRNTDSTKDRLTLSNDIIAHDEHSLVRRQIAIIFFYCGASTKIKSIFINRPKTRENARIAYLEALVVALKNENSDLVKKVVLEKKMSSDIGD</sequence>
<dbReference type="InParanoid" id="A0A024G5R7"/>
<dbReference type="AlphaFoldDB" id="A0A024G5R7"/>
<feature type="coiled-coil region" evidence="1">
    <location>
        <begin position="70"/>
        <end position="118"/>
    </location>
</feature>
<evidence type="ECO:0000313" key="3">
    <source>
        <dbReference type="Proteomes" id="UP000053237"/>
    </source>
</evidence>
<organism evidence="2 3">
    <name type="scientific">Albugo candida</name>
    <dbReference type="NCBI Taxonomy" id="65357"/>
    <lineage>
        <taxon>Eukaryota</taxon>
        <taxon>Sar</taxon>
        <taxon>Stramenopiles</taxon>
        <taxon>Oomycota</taxon>
        <taxon>Peronosporomycetes</taxon>
        <taxon>Albuginales</taxon>
        <taxon>Albuginaceae</taxon>
        <taxon>Albugo</taxon>
    </lineage>
</organism>
<evidence type="ECO:0000313" key="2">
    <source>
        <dbReference type="EMBL" id="CCI42107.1"/>
    </source>
</evidence>
<keyword evidence="3" id="KW-1185">Reference proteome</keyword>
<protein>
    <submittedName>
        <fullName evidence="2">Uncharacterized protein</fullName>
    </submittedName>
</protein>
<reference evidence="2 3" key="1">
    <citation type="submission" date="2012-05" db="EMBL/GenBank/DDBJ databases">
        <title>Recombination and specialization in a pathogen metapopulation.</title>
        <authorList>
            <person name="Gardiner A."/>
            <person name="Kemen E."/>
            <person name="Schultz-Larsen T."/>
            <person name="MacLean D."/>
            <person name="Van Oosterhout C."/>
            <person name="Jones J.D.G."/>
        </authorList>
    </citation>
    <scope>NUCLEOTIDE SEQUENCE [LARGE SCALE GENOMIC DNA]</scope>
    <source>
        <strain evidence="2 3">Ac Nc2</strain>
    </source>
</reference>
<dbReference type="Proteomes" id="UP000053237">
    <property type="component" value="Unassembled WGS sequence"/>
</dbReference>
<dbReference type="EMBL" id="CAIX01000029">
    <property type="protein sequence ID" value="CCI42107.1"/>
    <property type="molecule type" value="Genomic_DNA"/>
</dbReference>
<accession>A0A024G5R7</accession>
<comment type="caution">
    <text evidence="2">The sequence shown here is derived from an EMBL/GenBank/DDBJ whole genome shotgun (WGS) entry which is preliminary data.</text>
</comment>
<keyword evidence="1" id="KW-0175">Coiled coil</keyword>
<name>A0A024G5R7_9STRA</name>
<gene>
    <name evidence="2" type="ORF">BN9_028910</name>
</gene>
<evidence type="ECO:0000256" key="1">
    <source>
        <dbReference type="SAM" id="Coils"/>
    </source>
</evidence>
<proteinExistence type="predicted"/>